<evidence type="ECO:0000256" key="5">
    <source>
        <dbReference type="ARBA" id="ARBA00022741"/>
    </source>
</evidence>
<evidence type="ECO:0000259" key="8">
    <source>
        <dbReference type="PROSITE" id="PS50109"/>
    </source>
</evidence>
<dbReference type="Proteomes" id="UP000019666">
    <property type="component" value="Unassembled WGS sequence"/>
</dbReference>
<dbReference type="STRING" id="442562.Rumeso_04920"/>
<dbReference type="Pfam" id="PF07568">
    <property type="entry name" value="HisKA_2"/>
    <property type="match status" value="1"/>
</dbReference>
<evidence type="ECO:0000256" key="3">
    <source>
        <dbReference type="ARBA" id="ARBA00022553"/>
    </source>
</evidence>
<dbReference type="InterPro" id="IPR005467">
    <property type="entry name" value="His_kinase_dom"/>
</dbReference>
<dbReference type="GO" id="GO:0005524">
    <property type="term" value="F:ATP binding"/>
    <property type="evidence" value="ECO:0007669"/>
    <property type="project" value="UniProtKB-KW"/>
</dbReference>
<keyword evidence="7" id="KW-0067">ATP-binding</keyword>
<dbReference type="EMBL" id="AOSK01000136">
    <property type="protein sequence ID" value="EYD71519.1"/>
    <property type="molecule type" value="Genomic_DNA"/>
</dbReference>
<keyword evidence="10" id="KW-1185">Reference proteome</keyword>
<comment type="caution">
    <text evidence="9">The sequence shown here is derived from an EMBL/GenBank/DDBJ whole genome shotgun (WGS) entry which is preliminary data.</text>
</comment>
<organism evidence="9 10">
    <name type="scientific">Rubellimicrobium mesophilum DSM 19309</name>
    <dbReference type="NCBI Taxonomy" id="442562"/>
    <lineage>
        <taxon>Bacteria</taxon>
        <taxon>Pseudomonadati</taxon>
        <taxon>Pseudomonadota</taxon>
        <taxon>Alphaproteobacteria</taxon>
        <taxon>Rhodobacterales</taxon>
        <taxon>Roseobacteraceae</taxon>
        <taxon>Rubellimicrobium</taxon>
    </lineage>
</organism>
<dbReference type="AlphaFoldDB" id="A0A017HCL8"/>
<evidence type="ECO:0000256" key="6">
    <source>
        <dbReference type="ARBA" id="ARBA00022777"/>
    </source>
</evidence>
<feature type="domain" description="Histidine kinase" evidence="8">
    <location>
        <begin position="115"/>
        <end position="307"/>
    </location>
</feature>
<protein>
    <recommendedName>
        <fullName evidence="2">histidine kinase</fullName>
        <ecNumber evidence="2">2.7.13.3</ecNumber>
    </recommendedName>
</protein>
<dbReference type="Pfam" id="PF02518">
    <property type="entry name" value="HATPase_c"/>
    <property type="match status" value="1"/>
</dbReference>
<dbReference type="EC" id="2.7.13.3" evidence="2"/>
<evidence type="ECO:0000256" key="4">
    <source>
        <dbReference type="ARBA" id="ARBA00022679"/>
    </source>
</evidence>
<dbReference type="Gene3D" id="3.30.565.10">
    <property type="entry name" value="Histidine kinase-like ATPase, C-terminal domain"/>
    <property type="match status" value="1"/>
</dbReference>
<dbReference type="InterPro" id="IPR036890">
    <property type="entry name" value="HATPase_C_sf"/>
</dbReference>
<keyword evidence="4" id="KW-0808">Transferase</keyword>
<evidence type="ECO:0000313" key="10">
    <source>
        <dbReference type="Proteomes" id="UP000019666"/>
    </source>
</evidence>
<dbReference type="InterPro" id="IPR003594">
    <property type="entry name" value="HATPase_dom"/>
</dbReference>
<evidence type="ECO:0000313" key="9">
    <source>
        <dbReference type="EMBL" id="EYD71519.1"/>
    </source>
</evidence>
<dbReference type="PANTHER" id="PTHR41523:SF8">
    <property type="entry name" value="ETHYLENE RESPONSE SENSOR PROTEIN"/>
    <property type="match status" value="1"/>
</dbReference>
<evidence type="ECO:0000256" key="7">
    <source>
        <dbReference type="ARBA" id="ARBA00022840"/>
    </source>
</evidence>
<dbReference type="Gene3D" id="3.30.450.20">
    <property type="entry name" value="PAS domain"/>
    <property type="match status" value="1"/>
</dbReference>
<dbReference type="InterPro" id="IPR011495">
    <property type="entry name" value="Sig_transdc_His_kin_sub2_dim/P"/>
</dbReference>
<proteinExistence type="predicted"/>
<dbReference type="GO" id="GO:0004673">
    <property type="term" value="F:protein histidine kinase activity"/>
    <property type="evidence" value="ECO:0007669"/>
    <property type="project" value="UniProtKB-EC"/>
</dbReference>
<dbReference type="HOGENOM" id="CLU_000445_114_57_5"/>
<keyword evidence="5" id="KW-0547">Nucleotide-binding</keyword>
<evidence type="ECO:0000256" key="2">
    <source>
        <dbReference type="ARBA" id="ARBA00012438"/>
    </source>
</evidence>
<accession>A0A017HCL8</accession>
<dbReference type="SUPFAM" id="SSF55874">
    <property type="entry name" value="ATPase domain of HSP90 chaperone/DNA topoisomerase II/histidine kinase"/>
    <property type="match status" value="1"/>
</dbReference>
<comment type="catalytic activity">
    <reaction evidence="1">
        <text>ATP + protein L-histidine = ADP + protein N-phospho-L-histidine.</text>
        <dbReference type="EC" id="2.7.13.3"/>
    </reaction>
</comment>
<dbReference type="PROSITE" id="PS50109">
    <property type="entry name" value="HIS_KIN"/>
    <property type="match status" value="1"/>
</dbReference>
<keyword evidence="3" id="KW-0597">Phosphoprotein</keyword>
<dbReference type="SUPFAM" id="SSF55785">
    <property type="entry name" value="PYP-like sensor domain (PAS domain)"/>
    <property type="match status" value="1"/>
</dbReference>
<dbReference type="PANTHER" id="PTHR41523">
    <property type="entry name" value="TWO-COMPONENT SYSTEM SENSOR PROTEIN"/>
    <property type="match status" value="1"/>
</dbReference>
<sequence>MMVASRSFCRTFGIDPAQTVLRPLTSLGAGEWNIPQLIALLQATASGYAAVESYEMDFHREGQPVRHLLINARKLNYPSDESATLLLSCVDVTEARHREQQKEDLLREKAVLLRELNHRIANSLQIIASVLLQGARTVQSEEARLHINEAHHRLMSVAELQRQLALSHLERVVLADYLASLCRSIGASMIRDPSRLTIEVDVDDSVVTPEVSLSLGLIVTELVINALKHAFPDQRGGRIVVGFASTGEGWELTVRDDGVGLPEGPDQAKAGLGSNIVRALVMQLDATISMAAVNPGTLVSVTHDAADAANAQPTPAAV</sequence>
<evidence type="ECO:0000256" key="1">
    <source>
        <dbReference type="ARBA" id="ARBA00000085"/>
    </source>
</evidence>
<name>A0A017HCL8_9RHOB</name>
<reference evidence="9 10" key="1">
    <citation type="submission" date="2013-02" db="EMBL/GenBank/DDBJ databases">
        <authorList>
            <person name="Fiebig A."/>
            <person name="Goeker M."/>
            <person name="Klenk H.-P.P."/>
        </authorList>
    </citation>
    <scope>NUCLEOTIDE SEQUENCE [LARGE SCALE GENOMIC DNA]</scope>
    <source>
        <strain evidence="9 10">DSM 19309</strain>
    </source>
</reference>
<keyword evidence="6" id="KW-0418">Kinase</keyword>
<dbReference type="PATRIC" id="fig|442562.3.peg.4842"/>
<dbReference type="InterPro" id="IPR035965">
    <property type="entry name" value="PAS-like_dom_sf"/>
</dbReference>
<gene>
    <name evidence="9" type="ORF">Rumeso_04920</name>
</gene>
<dbReference type="SMART" id="SM00387">
    <property type="entry name" value="HATPase_c"/>
    <property type="match status" value="1"/>
</dbReference>